<protein>
    <submittedName>
        <fullName evidence="1">Uncharacterized protein</fullName>
    </submittedName>
</protein>
<gene>
    <name evidence="1" type="ORF">QR680_011473</name>
</gene>
<reference evidence="1" key="1">
    <citation type="submission" date="2023-06" db="EMBL/GenBank/DDBJ databases">
        <title>Genomic analysis of the entomopathogenic nematode Steinernema hermaphroditum.</title>
        <authorList>
            <person name="Schwarz E.M."/>
            <person name="Heppert J.K."/>
            <person name="Baniya A."/>
            <person name="Schwartz H.T."/>
            <person name="Tan C.-H."/>
            <person name="Antoshechkin I."/>
            <person name="Sternberg P.W."/>
            <person name="Goodrich-Blair H."/>
            <person name="Dillman A.R."/>
        </authorList>
    </citation>
    <scope>NUCLEOTIDE SEQUENCE</scope>
    <source>
        <strain evidence="1">PS9179</strain>
        <tissue evidence="1">Whole animal</tissue>
    </source>
</reference>
<accession>A0AA39LZ14</accession>
<sequence>MSLRDKYFTGRRKGPRTNNSVEAWHGVLNRYAVGTPRMIDLLEIIHREESHCRQAYREYFLNPSKGLKQRHQRHNYSRHDKELVSIVDRYESDYFGLPIDYLAVLANHCHQ</sequence>
<organism evidence="1 2">
    <name type="scientific">Steinernema hermaphroditum</name>
    <dbReference type="NCBI Taxonomy" id="289476"/>
    <lineage>
        <taxon>Eukaryota</taxon>
        <taxon>Metazoa</taxon>
        <taxon>Ecdysozoa</taxon>
        <taxon>Nematoda</taxon>
        <taxon>Chromadorea</taxon>
        <taxon>Rhabditida</taxon>
        <taxon>Tylenchina</taxon>
        <taxon>Panagrolaimomorpha</taxon>
        <taxon>Strongyloidoidea</taxon>
        <taxon>Steinernematidae</taxon>
        <taxon>Steinernema</taxon>
    </lineage>
</organism>
<evidence type="ECO:0000313" key="2">
    <source>
        <dbReference type="Proteomes" id="UP001175271"/>
    </source>
</evidence>
<dbReference type="EMBL" id="JAUCMV010000002">
    <property type="protein sequence ID" value="KAK0414515.1"/>
    <property type="molecule type" value="Genomic_DNA"/>
</dbReference>
<comment type="caution">
    <text evidence="1">The sequence shown here is derived from an EMBL/GenBank/DDBJ whole genome shotgun (WGS) entry which is preliminary data.</text>
</comment>
<proteinExistence type="predicted"/>
<keyword evidence="2" id="KW-1185">Reference proteome</keyword>
<dbReference type="Proteomes" id="UP001175271">
    <property type="component" value="Unassembled WGS sequence"/>
</dbReference>
<name>A0AA39LZ14_9BILA</name>
<dbReference type="AlphaFoldDB" id="A0AA39LZ14"/>
<evidence type="ECO:0000313" key="1">
    <source>
        <dbReference type="EMBL" id="KAK0414515.1"/>
    </source>
</evidence>